<sequence>MPYPKINIIFCIKCKWNLRSAWYLQELLQTFGEQIGEISMIPGPSGEFKITGQLTANSEPICIWDRKIHNGFPESKLLKQKVRKLLFEDKVTIGSHNERASSDKPTSSALQQSRTLISDEPCRECNDI</sequence>
<keyword evidence="1" id="KW-0676">Redox-active center</keyword>
<dbReference type="OrthoDB" id="60822at2759"/>
<keyword evidence="4" id="KW-1185">Reference proteome</keyword>
<dbReference type="NCBIfam" id="TIGR02174">
    <property type="entry name" value="CXXU_selWTH"/>
    <property type="match status" value="1"/>
</dbReference>
<dbReference type="PANTHER" id="PTHR36417:SF2">
    <property type="entry name" value="SELENOPROTEIN DOMAIN PROTEIN (AFU_ORTHOLOGUE AFUA_1G05220)"/>
    <property type="match status" value="1"/>
</dbReference>
<name>A0A7H9B2L7_ZYGMR</name>
<dbReference type="RefSeq" id="XP_037144632.1">
    <property type="nucleotide sequence ID" value="XM_037288737.1"/>
</dbReference>
<feature type="region of interest" description="Disordered" evidence="2">
    <location>
        <begin position="96"/>
        <end position="115"/>
    </location>
</feature>
<feature type="compositionally biased region" description="Polar residues" evidence="2">
    <location>
        <begin position="103"/>
        <end position="115"/>
    </location>
</feature>
<organism evidence="3 4">
    <name type="scientific">Zygotorulaspora mrakii</name>
    <name type="common">Zygosaccharomyces mrakii</name>
    <dbReference type="NCBI Taxonomy" id="42260"/>
    <lineage>
        <taxon>Eukaryota</taxon>
        <taxon>Fungi</taxon>
        <taxon>Dikarya</taxon>
        <taxon>Ascomycota</taxon>
        <taxon>Saccharomycotina</taxon>
        <taxon>Saccharomycetes</taxon>
        <taxon>Saccharomycetales</taxon>
        <taxon>Saccharomycetaceae</taxon>
        <taxon>Zygotorulaspora</taxon>
    </lineage>
</organism>
<dbReference type="InterPro" id="IPR011893">
    <property type="entry name" value="Selenoprotein_Rdx-typ"/>
</dbReference>
<dbReference type="EMBL" id="CP058607">
    <property type="protein sequence ID" value="QLG72905.1"/>
    <property type="molecule type" value="Genomic_DNA"/>
</dbReference>
<dbReference type="AlphaFoldDB" id="A0A7H9B2L7"/>
<dbReference type="PANTHER" id="PTHR36417">
    <property type="entry name" value="SELENOPROTEIN DOMAIN PROTEIN (AFU_ORTHOLOGUE AFUA_1G05220)"/>
    <property type="match status" value="1"/>
</dbReference>
<dbReference type="InterPro" id="IPR036249">
    <property type="entry name" value="Thioredoxin-like_sf"/>
</dbReference>
<dbReference type="GeneID" id="59236628"/>
<evidence type="ECO:0000313" key="3">
    <source>
        <dbReference type="EMBL" id="QLG72905.1"/>
    </source>
</evidence>
<reference evidence="3 4" key="1">
    <citation type="submission" date="2020-07" db="EMBL/GenBank/DDBJ databases">
        <title>The yeast mating-type switching endonuclease HO is a domesticated member of an unorthodox homing genetic element family.</title>
        <authorList>
            <person name="Coughlan A.Y."/>
            <person name="Lombardi L."/>
            <person name="Braun-Galleani S."/>
            <person name="Martos A.R."/>
            <person name="Galeote V."/>
            <person name="Bigey F."/>
            <person name="Dequin S."/>
            <person name="Byrne K.P."/>
            <person name="Wolfe K.H."/>
        </authorList>
    </citation>
    <scope>NUCLEOTIDE SEQUENCE [LARGE SCALE GENOMIC DNA]</scope>
    <source>
        <strain evidence="3 4">NRRL Y-6702</strain>
    </source>
</reference>
<proteinExistence type="predicted"/>
<evidence type="ECO:0000256" key="1">
    <source>
        <dbReference type="ARBA" id="ARBA00023284"/>
    </source>
</evidence>
<gene>
    <name evidence="3" type="ORF">HG535_0D06140</name>
</gene>
<dbReference type="Gene3D" id="3.40.30.10">
    <property type="entry name" value="Glutaredoxin"/>
    <property type="match status" value="1"/>
</dbReference>
<evidence type="ECO:0000313" key="4">
    <source>
        <dbReference type="Proteomes" id="UP000509704"/>
    </source>
</evidence>
<dbReference type="Proteomes" id="UP000509704">
    <property type="component" value="Chromosome 4"/>
</dbReference>
<evidence type="ECO:0000256" key="2">
    <source>
        <dbReference type="SAM" id="MobiDB-lite"/>
    </source>
</evidence>
<dbReference type="SUPFAM" id="SSF52833">
    <property type="entry name" value="Thioredoxin-like"/>
    <property type="match status" value="1"/>
</dbReference>
<dbReference type="Pfam" id="PF10262">
    <property type="entry name" value="Rdx"/>
    <property type="match status" value="1"/>
</dbReference>
<dbReference type="KEGG" id="zmk:HG535_0D06140"/>
<protein>
    <recommendedName>
        <fullName evidence="5">SelT/selW/selH selenoprotein domain-containing protein</fullName>
    </recommendedName>
</protein>
<evidence type="ECO:0008006" key="5">
    <source>
        <dbReference type="Google" id="ProtNLM"/>
    </source>
</evidence>
<accession>A0A7H9B2L7</accession>